<dbReference type="Proteomes" id="UP000240728">
    <property type="component" value="Unassembled WGS sequence"/>
</dbReference>
<gene>
    <name evidence="7" type="ORF">C0W53_12925</name>
</gene>
<protein>
    <recommendedName>
        <fullName evidence="6">O-antigen ligase-related domain-containing protein</fullName>
    </recommendedName>
</protein>
<feature type="transmembrane region" description="Helical" evidence="5">
    <location>
        <begin position="323"/>
        <end position="341"/>
    </location>
</feature>
<dbReference type="EMBL" id="PYOZ01000007">
    <property type="protein sequence ID" value="PSX44550.1"/>
    <property type="molecule type" value="Genomic_DNA"/>
</dbReference>
<dbReference type="AlphaFoldDB" id="A0AAX0YUE1"/>
<keyword evidence="3 5" id="KW-1133">Transmembrane helix</keyword>
<dbReference type="InterPro" id="IPR007016">
    <property type="entry name" value="O-antigen_ligase-rel_domated"/>
</dbReference>
<feature type="transmembrane region" description="Helical" evidence="5">
    <location>
        <begin position="14"/>
        <end position="33"/>
    </location>
</feature>
<dbReference type="PANTHER" id="PTHR37422">
    <property type="entry name" value="TEICHURONIC ACID BIOSYNTHESIS PROTEIN TUAE"/>
    <property type="match status" value="1"/>
</dbReference>
<keyword evidence="4 5" id="KW-0472">Membrane</keyword>
<dbReference type="PANTHER" id="PTHR37422:SF13">
    <property type="entry name" value="LIPOPOLYSACCHARIDE BIOSYNTHESIS PROTEIN PA4999-RELATED"/>
    <property type="match status" value="1"/>
</dbReference>
<feature type="transmembrane region" description="Helical" evidence="5">
    <location>
        <begin position="174"/>
        <end position="192"/>
    </location>
</feature>
<dbReference type="GO" id="GO:0016020">
    <property type="term" value="C:membrane"/>
    <property type="evidence" value="ECO:0007669"/>
    <property type="project" value="UniProtKB-SubCell"/>
</dbReference>
<evidence type="ECO:0000313" key="7">
    <source>
        <dbReference type="EMBL" id="PSX44550.1"/>
    </source>
</evidence>
<name>A0AAX0YUE1_9GAMM</name>
<reference evidence="7 8" key="1">
    <citation type="submission" date="2018-01" db="EMBL/GenBank/DDBJ databases">
        <title>Whole genome sequencing of Histamine producing bacteria.</title>
        <authorList>
            <person name="Butler K."/>
        </authorList>
    </citation>
    <scope>NUCLEOTIDE SEQUENCE [LARGE SCALE GENOMIC DNA]</scope>
    <source>
        <strain evidence="7 8">A1-4</strain>
    </source>
</reference>
<evidence type="ECO:0000256" key="5">
    <source>
        <dbReference type="SAM" id="Phobius"/>
    </source>
</evidence>
<feature type="transmembrane region" description="Helical" evidence="5">
    <location>
        <begin position="39"/>
        <end position="55"/>
    </location>
</feature>
<feature type="transmembrane region" description="Helical" evidence="5">
    <location>
        <begin position="353"/>
        <end position="369"/>
    </location>
</feature>
<keyword evidence="2 5" id="KW-0812">Transmembrane</keyword>
<evidence type="ECO:0000313" key="8">
    <source>
        <dbReference type="Proteomes" id="UP000240728"/>
    </source>
</evidence>
<feature type="domain" description="O-antigen ligase-related" evidence="6">
    <location>
        <begin position="182"/>
        <end position="335"/>
    </location>
</feature>
<proteinExistence type="predicted"/>
<feature type="transmembrane region" description="Helical" evidence="5">
    <location>
        <begin position="93"/>
        <end position="111"/>
    </location>
</feature>
<organism evidence="7 8">
    <name type="scientific">Photobacterium kishitanii</name>
    <dbReference type="NCBI Taxonomy" id="318456"/>
    <lineage>
        <taxon>Bacteria</taxon>
        <taxon>Pseudomonadati</taxon>
        <taxon>Pseudomonadota</taxon>
        <taxon>Gammaproteobacteria</taxon>
        <taxon>Vibrionales</taxon>
        <taxon>Vibrionaceae</taxon>
        <taxon>Photobacterium</taxon>
    </lineage>
</organism>
<dbReference type="InterPro" id="IPR051533">
    <property type="entry name" value="WaaL-like"/>
</dbReference>
<comment type="caution">
    <text evidence="7">The sequence shown here is derived from an EMBL/GenBank/DDBJ whole genome shotgun (WGS) entry which is preliminary data.</text>
</comment>
<evidence type="ECO:0000256" key="1">
    <source>
        <dbReference type="ARBA" id="ARBA00004141"/>
    </source>
</evidence>
<keyword evidence="8" id="KW-1185">Reference proteome</keyword>
<feature type="transmembrane region" description="Helical" evidence="5">
    <location>
        <begin position="198"/>
        <end position="215"/>
    </location>
</feature>
<feature type="transmembrane region" description="Helical" evidence="5">
    <location>
        <begin position="149"/>
        <end position="167"/>
    </location>
</feature>
<evidence type="ECO:0000256" key="4">
    <source>
        <dbReference type="ARBA" id="ARBA00023136"/>
    </source>
</evidence>
<comment type="subcellular location">
    <subcellularLocation>
        <location evidence="1">Membrane</location>
        <topology evidence="1">Multi-pass membrane protein</topology>
    </subcellularLocation>
</comment>
<feature type="transmembrane region" description="Helical" evidence="5">
    <location>
        <begin position="67"/>
        <end position="87"/>
    </location>
</feature>
<evidence type="ECO:0000256" key="3">
    <source>
        <dbReference type="ARBA" id="ARBA00022989"/>
    </source>
</evidence>
<evidence type="ECO:0000256" key="2">
    <source>
        <dbReference type="ARBA" id="ARBA00022692"/>
    </source>
</evidence>
<sequence length="400" mass="45560">MRTLMLKDNIIERYTNFLITLPIIWIFTGLFILDNGDKILVILTLLSTVISLLIYKTSVCKKNIKTPYLWFIFALLFISIICESLHIYNPINVRAIAIITVLLCFLPFKLITEKTLLIITFAATISSFIFVFWFSYINIIGRSLWPINAIPYSTYLCFIAATSLILFFNAKNNIIKYSLLLCLFFNVTAIFITETRGALVALVPTLLAIVVYFSYKNKTIKRNAIVSIISLVIICGLNYPIIKQRINQTTADITLIKSGDTNTSIGLRLDFWKAGFHLIKESPVIGYGTHYFQQLDTLASEKIIPQYAASYKPLHFHNQFVDISVKCGLFGLLGLLVLLIFPIIKLTTKNSNEALLIYSYTSILILAGLTDVPFFHKQLFLIFFIMIGIMYGRNKQQLKS</sequence>
<dbReference type="Pfam" id="PF04932">
    <property type="entry name" value="Wzy_C"/>
    <property type="match status" value="1"/>
</dbReference>
<evidence type="ECO:0000259" key="6">
    <source>
        <dbReference type="Pfam" id="PF04932"/>
    </source>
</evidence>
<accession>A0AAX0YUE1</accession>
<feature type="transmembrane region" description="Helical" evidence="5">
    <location>
        <begin position="116"/>
        <end position="137"/>
    </location>
</feature>
<feature type="transmembrane region" description="Helical" evidence="5">
    <location>
        <begin position="224"/>
        <end position="242"/>
    </location>
</feature>